<dbReference type="PANTHER" id="PTHR30160">
    <property type="entry name" value="TETRAACYLDISACCHARIDE 4'-KINASE-RELATED"/>
    <property type="match status" value="1"/>
</dbReference>
<sequence length="360" mass="40757">MVKNNCSVIFPRPLRNILIIRLSALGDVAMTIPVVYSLCEAYPDVNFTMLTTPVISRIFINRPDNLKIYPAEIRGRHRGIKGIYVLYKELWALSFDGIADLHNVLRSRLLCALLRLSGVKSIHINKGRIAKCEITARRHKKLRQLPTSFHRYTDVFRKLGFSFPENFVSIYGKQKAALPEILLSEFSSEEHCIGVAPFAKHQGKIYPEKKMEQLISMLAKTGEYKIFLFGGGEKESLVLNRWASDFPDKVVSLTDMKLGFSGELALMSHLKLLVSMDSANMHLASLVGLPVISVWGATHPYAGFLGWRQSLDNVVQLDLPCRPCSIFGNRPCWRNDYACLNEISPEEIADKIKKEIYAQK</sequence>
<evidence type="ECO:0000256" key="1">
    <source>
        <dbReference type="ARBA" id="ARBA00022676"/>
    </source>
</evidence>
<dbReference type="Proteomes" id="UP000262954">
    <property type="component" value="Unassembled WGS sequence"/>
</dbReference>
<comment type="caution">
    <text evidence="3">The sequence shown here is derived from an EMBL/GenBank/DDBJ whole genome shotgun (WGS) entry which is preliminary data.</text>
</comment>
<dbReference type="GO" id="GO:0009244">
    <property type="term" value="P:lipopolysaccharide core region biosynthetic process"/>
    <property type="evidence" value="ECO:0007669"/>
    <property type="project" value="TreeGrafter"/>
</dbReference>
<dbReference type="InterPro" id="IPR051199">
    <property type="entry name" value="LPS_LOS_Heptosyltrfase"/>
</dbReference>
<dbReference type="CDD" id="cd03789">
    <property type="entry name" value="GT9_LPS_heptosyltransferase"/>
    <property type="match status" value="1"/>
</dbReference>
<dbReference type="InterPro" id="IPR002201">
    <property type="entry name" value="Glyco_trans_9"/>
</dbReference>
<dbReference type="SUPFAM" id="SSF53756">
    <property type="entry name" value="UDP-Glycosyltransferase/glycogen phosphorylase"/>
    <property type="match status" value="1"/>
</dbReference>
<dbReference type="Pfam" id="PF01075">
    <property type="entry name" value="Glyco_transf_9"/>
    <property type="match status" value="1"/>
</dbReference>
<dbReference type="GO" id="GO:0005829">
    <property type="term" value="C:cytosol"/>
    <property type="evidence" value="ECO:0007669"/>
    <property type="project" value="TreeGrafter"/>
</dbReference>
<organism evidence="3 4">
    <name type="scientific">Coprobacter fastidiosus</name>
    <dbReference type="NCBI Taxonomy" id="1099853"/>
    <lineage>
        <taxon>Bacteria</taxon>
        <taxon>Pseudomonadati</taxon>
        <taxon>Bacteroidota</taxon>
        <taxon>Bacteroidia</taxon>
        <taxon>Bacteroidales</taxon>
        <taxon>Barnesiellaceae</taxon>
        <taxon>Coprobacter</taxon>
    </lineage>
</organism>
<dbReference type="GO" id="GO:0008713">
    <property type="term" value="F:ADP-heptose-lipopolysaccharide heptosyltransferase activity"/>
    <property type="evidence" value="ECO:0007669"/>
    <property type="project" value="TreeGrafter"/>
</dbReference>
<evidence type="ECO:0000313" key="4">
    <source>
        <dbReference type="Proteomes" id="UP000262954"/>
    </source>
</evidence>
<keyword evidence="1" id="KW-0328">Glycosyltransferase</keyword>
<gene>
    <name evidence="3" type="ORF">DDY73_07035</name>
</gene>
<proteinExistence type="predicted"/>
<evidence type="ECO:0000256" key="2">
    <source>
        <dbReference type="ARBA" id="ARBA00022679"/>
    </source>
</evidence>
<accession>A0A354M2K6</accession>
<protein>
    <submittedName>
        <fullName evidence="3">Glycosyl transferase family 1</fullName>
    </submittedName>
</protein>
<reference evidence="3 4" key="1">
    <citation type="journal article" date="2018" name="Nat. Biotechnol.">
        <title>A standardized bacterial taxonomy based on genome phylogeny substantially revises the tree of life.</title>
        <authorList>
            <person name="Parks D.H."/>
            <person name="Chuvochina M."/>
            <person name="Waite D.W."/>
            <person name="Rinke C."/>
            <person name="Skarshewski A."/>
            <person name="Chaumeil P.A."/>
            <person name="Hugenholtz P."/>
        </authorList>
    </citation>
    <scope>NUCLEOTIDE SEQUENCE [LARGE SCALE GENOMIC DNA]</scope>
    <source>
        <strain evidence="3">UBA11482</strain>
    </source>
</reference>
<keyword evidence="2 3" id="KW-0808">Transferase</keyword>
<dbReference type="AlphaFoldDB" id="A0A354M2K6"/>
<dbReference type="PANTHER" id="PTHR30160:SF22">
    <property type="entry name" value="LIPOPOLYSACCHARIDE CORE BIOSYNTHESIS PROTEIN"/>
    <property type="match status" value="1"/>
</dbReference>
<evidence type="ECO:0000313" key="3">
    <source>
        <dbReference type="EMBL" id="HBJ08745.1"/>
    </source>
</evidence>
<name>A0A354M2K6_9BACT</name>
<dbReference type="Gene3D" id="3.40.50.2000">
    <property type="entry name" value="Glycogen Phosphorylase B"/>
    <property type="match status" value="2"/>
</dbReference>
<dbReference type="EMBL" id="DNWC01000092">
    <property type="protein sequence ID" value="HBJ08745.1"/>
    <property type="molecule type" value="Genomic_DNA"/>
</dbReference>